<protein>
    <submittedName>
        <fullName evidence="2">Uncharacterized protein</fullName>
    </submittedName>
</protein>
<comment type="caution">
    <text evidence="2">The sequence shown here is derived from an EMBL/GenBank/DDBJ whole genome shotgun (WGS) entry which is preliminary data.</text>
</comment>
<evidence type="ECO:0000256" key="1">
    <source>
        <dbReference type="SAM" id="Phobius"/>
    </source>
</evidence>
<proteinExistence type="predicted"/>
<sequence>MEIAVAIIAFCLIATLVMPGLLSREITIALLGFGILYLLMPNLLTTEQALAIIVFGVLFILVIPDLMKKK</sequence>
<feature type="transmembrane region" description="Helical" evidence="1">
    <location>
        <begin position="48"/>
        <end position="67"/>
    </location>
</feature>
<evidence type="ECO:0000313" key="3">
    <source>
        <dbReference type="Proteomes" id="UP001204953"/>
    </source>
</evidence>
<keyword evidence="1" id="KW-1133">Transmembrane helix</keyword>
<accession>A0AAE3KQN8</accession>
<keyword evidence="3" id="KW-1185">Reference proteome</keyword>
<reference evidence="2" key="1">
    <citation type="submission" date="2022-06" db="EMBL/GenBank/DDBJ databases">
        <title>New cyanobacteria of genus Symplocastrum in benthos of Lake Baikal.</title>
        <authorList>
            <person name="Sorokovikova E."/>
            <person name="Tikhonova I."/>
            <person name="Krasnopeev A."/>
            <person name="Evseev P."/>
            <person name="Gladkikh A."/>
            <person name="Belykh O."/>
        </authorList>
    </citation>
    <scope>NUCLEOTIDE SEQUENCE</scope>
    <source>
        <strain evidence="2">BBK-W-15</strain>
    </source>
</reference>
<keyword evidence="1" id="KW-0812">Transmembrane</keyword>
<dbReference type="AlphaFoldDB" id="A0AAE3KQN8"/>
<keyword evidence="1" id="KW-0472">Membrane</keyword>
<dbReference type="Proteomes" id="UP001204953">
    <property type="component" value="Unassembled WGS sequence"/>
</dbReference>
<name>A0AAE3KQN8_9CYAN</name>
<gene>
    <name evidence="2" type="ORF">NJ959_30105</name>
</gene>
<evidence type="ECO:0000313" key="2">
    <source>
        <dbReference type="EMBL" id="MCP2732689.1"/>
    </source>
</evidence>
<organism evidence="2 3">
    <name type="scientific">Limnofasciculus baicalensis BBK-W-15</name>
    <dbReference type="NCBI Taxonomy" id="2699891"/>
    <lineage>
        <taxon>Bacteria</taxon>
        <taxon>Bacillati</taxon>
        <taxon>Cyanobacteriota</taxon>
        <taxon>Cyanophyceae</taxon>
        <taxon>Coleofasciculales</taxon>
        <taxon>Coleofasciculaceae</taxon>
        <taxon>Limnofasciculus</taxon>
        <taxon>Limnofasciculus baicalensis</taxon>
    </lineage>
</organism>
<dbReference type="EMBL" id="JAMZMM010000739">
    <property type="protein sequence ID" value="MCP2732689.1"/>
    <property type="molecule type" value="Genomic_DNA"/>
</dbReference>
<dbReference type="RefSeq" id="WP_254015390.1">
    <property type="nucleotide sequence ID" value="NZ_JAMZMM010000739.1"/>
</dbReference>